<feature type="transmembrane region" description="Helical" evidence="1">
    <location>
        <begin position="145"/>
        <end position="165"/>
    </location>
</feature>
<protein>
    <submittedName>
        <fullName evidence="2">Uncharacterized protein</fullName>
    </submittedName>
</protein>
<dbReference type="OrthoDB" id="1188278at2"/>
<gene>
    <name evidence="2" type="ORF">SAMN05660313_02521</name>
</gene>
<dbReference type="AlphaFoldDB" id="A0A1K1QB20"/>
<reference evidence="3" key="1">
    <citation type="submission" date="2016-11" db="EMBL/GenBank/DDBJ databases">
        <authorList>
            <person name="Varghese N."/>
            <person name="Submissions S."/>
        </authorList>
    </citation>
    <scope>NUCLEOTIDE SEQUENCE [LARGE SCALE GENOMIC DNA]</scope>
    <source>
        <strain evidence="3">DSM 24786</strain>
    </source>
</reference>
<keyword evidence="1" id="KW-0812">Transmembrane</keyword>
<dbReference type="STRING" id="76595.SAMN05660313_02521"/>
<sequence length="215" mass="26087">MKLTKEDILNINAYLKKKDIKFVDVRFELIDHLVSEYESLDNCPDLDSFLRKRITWCKQVSEAKAKTMHWRYQKDVWKRVLVFMKSPYFYLITFVVAFVYFQLYTILSLELFEKAVLFPFFSVIVFQFIFFFYNHYRYRLKIKLLSANYLFNIFSLPHLLLYMFTPFKEFFLEYPQLFIGYIGFALLLNIAALVEVTSKQKKIKKEYKFLNDVLA</sequence>
<keyword evidence="1" id="KW-0472">Membrane</keyword>
<feature type="transmembrane region" description="Helical" evidence="1">
    <location>
        <begin position="177"/>
        <end position="196"/>
    </location>
</feature>
<organism evidence="2 3">
    <name type="scientific">Cellulophaga fucicola</name>
    <dbReference type="NCBI Taxonomy" id="76595"/>
    <lineage>
        <taxon>Bacteria</taxon>
        <taxon>Pseudomonadati</taxon>
        <taxon>Bacteroidota</taxon>
        <taxon>Flavobacteriia</taxon>
        <taxon>Flavobacteriales</taxon>
        <taxon>Flavobacteriaceae</taxon>
        <taxon>Cellulophaga</taxon>
    </lineage>
</organism>
<name>A0A1K1QB20_9FLAO</name>
<dbReference type="Proteomes" id="UP000183257">
    <property type="component" value="Unassembled WGS sequence"/>
</dbReference>
<feature type="transmembrane region" description="Helical" evidence="1">
    <location>
        <begin position="115"/>
        <end position="133"/>
    </location>
</feature>
<evidence type="ECO:0000313" key="2">
    <source>
        <dbReference type="EMBL" id="SFW56851.1"/>
    </source>
</evidence>
<dbReference type="EMBL" id="FPIY01000003">
    <property type="protein sequence ID" value="SFW56851.1"/>
    <property type="molecule type" value="Genomic_DNA"/>
</dbReference>
<feature type="transmembrane region" description="Helical" evidence="1">
    <location>
        <begin position="88"/>
        <end position="109"/>
    </location>
</feature>
<keyword evidence="3" id="KW-1185">Reference proteome</keyword>
<evidence type="ECO:0000313" key="3">
    <source>
        <dbReference type="Proteomes" id="UP000183257"/>
    </source>
</evidence>
<dbReference type="RefSeq" id="WP_072304147.1">
    <property type="nucleotide sequence ID" value="NZ_FPIY01000003.1"/>
</dbReference>
<proteinExistence type="predicted"/>
<keyword evidence="1" id="KW-1133">Transmembrane helix</keyword>
<accession>A0A1K1QB20</accession>
<evidence type="ECO:0000256" key="1">
    <source>
        <dbReference type="SAM" id="Phobius"/>
    </source>
</evidence>